<proteinExistence type="predicted"/>
<dbReference type="RefSeq" id="XP_027362523.1">
    <property type="nucleotide sequence ID" value="XM_027506722.1"/>
</dbReference>
<dbReference type="KEGG" id="aprc:113870122"/>
<keyword evidence="4 6" id="KW-0472">Membrane</keyword>
<evidence type="ECO:0000313" key="8">
    <source>
        <dbReference type="Proteomes" id="UP000694853"/>
    </source>
</evidence>
<feature type="transmembrane region" description="Helical" evidence="6">
    <location>
        <begin position="7"/>
        <end position="29"/>
    </location>
</feature>
<feature type="domain" description="Late embryogenesis abundant protein LEA-2 subgroup" evidence="7">
    <location>
        <begin position="59"/>
        <end position="149"/>
    </location>
</feature>
<evidence type="ECO:0000256" key="2">
    <source>
        <dbReference type="ARBA" id="ARBA00022692"/>
    </source>
</evidence>
<dbReference type="PANTHER" id="PTHR31415">
    <property type="entry name" value="OS05G0367900 PROTEIN"/>
    <property type="match status" value="1"/>
</dbReference>
<sequence>MCELKNPYIWLLQFIGLLGLIVLCLWLSLRPKSPSYAVVLLSIERPSNSNENGTIVCSLEIENPNKDSSIYYDDILLSFLYGQQDDEVGRTTISSFHQKGQNTREVYQIVNGKPRPFKPLINAISNSTAELKVALVTRFRYKTWGIKSKFHGLNLRGILPIDSDGKLSRKKKKYPLSGNSKKLTRSKIKP</sequence>
<keyword evidence="3 6" id="KW-1133">Transmembrane helix</keyword>
<evidence type="ECO:0000256" key="1">
    <source>
        <dbReference type="ARBA" id="ARBA00004167"/>
    </source>
</evidence>
<evidence type="ECO:0000313" key="9">
    <source>
        <dbReference type="RefSeq" id="XP_027362523.1"/>
    </source>
</evidence>
<gene>
    <name evidence="9" type="primary">LOC113870122</name>
</gene>
<dbReference type="GO" id="GO:0005886">
    <property type="term" value="C:plasma membrane"/>
    <property type="evidence" value="ECO:0007669"/>
    <property type="project" value="TreeGrafter"/>
</dbReference>
<comment type="subcellular location">
    <subcellularLocation>
        <location evidence="1">Membrane</location>
        <topology evidence="1">Single-pass membrane protein</topology>
    </subcellularLocation>
</comment>
<dbReference type="OrthoDB" id="1934762at2759"/>
<feature type="region of interest" description="Disordered" evidence="5">
    <location>
        <begin position="168"/>
        <end position="190"/>
    </location>
</feature>
<protein>
    <submittedName>
        <fullName evidence="9">Protein NDR1-like</fullName>
    </submittedName>
</protein>
<dbReference type="PANTHER" id="PTHR31415:SF89">
    <property type="entry name" value="PROTEIN NDR1-LIKE"/>
    <property type="match status" value="1"/>
</dbReference>
<keyword evidence="8" id="KW-1185">Reference proteome</keyword>
<dbReference type="AlphaFoldDB" id="A0A8B8M3I2"/>
<dbReference type="InterPro" id="IPR044839">
    <property type="entry name" value="NDR1-like"/>
</dbReference>
<reference evidence="8" key="1">
    <citation type="journal article" date="2019" name="Toxins">
        <title>Detection of Abrin-Like and Prepropulchellin-Like Toxin Genes and Transcripts Using Whole Genome Sequencing and Full-Length Transcript Sequencing of Abrus precatorius.</title>
        <authorList>
            <person name="Hovde B.T."/>
            <person name="Daligault H.E."/>
            <person name="Hanschen E.R."/>
            <person name="Kunde Y.A."/>
            <person name="Johnson M.B."/>
            <person name="Starkenburg S.R."/>
            <person name="Johnson S.L."/>
        </authorList>
    </citation>
    <scope>NUCLEOTIDE SEQUENCE [LARGE SCALE GENOMIC DNA]</scope>
</reference>
<dbReference type="GeneID" id="113870122"/>
<reference evidence="9" key="2">
    <citation type="submission" date="2025-08" db="UniProtKB">
        <authorList>
            <consortium name="RefSeq"/>
        </authorList>
    </citation>
    <scope>IDENTIFICATION</scope>
    <source>
        <tissue evidence="9">Young leaves</tissue>
    </source>
</reference>
<name>A0A8B8M3I2_ABRPR</name>
<dbReference type="GO" id="GO:0098542">
    <property type="term" value="P:defense response to other organism"/>
    <property type="evidence" value="ECO:0007669"/>
    <property type="project" value="InterPro"/>
</dbReference>
<dbReference type="Proteomes" id="UP000694853">
    <property type="component" value="Unplaced"/>
</dbReference>
<evidence type="ECO:0000256" key="6">
    <source>
        <dbReference type="SAM" id="Phobius"/>
    </source>
</evidence>
<evidence type="ECO:0000256" key="5">
    <source>
        <dbReference type="SAM" id="MobiDB-lite"/>
    </source>
</evidence>
<evidence type="ECO:0000259" key="7">
    <source>
        <dbReference type="Pfam" id="PF03168"/>
    </source>
</evidence>
<organism evidence="8 9">
    <name type="scientific">Abrus precatorius</name>
    <name type="common">Indian licorice</name>
    <name type="synonym">Glycine abrus</name>
    <dbReference type="NCBI Taxonomy" id="3816"/>
    <lineage>
        <taxon>Eukaryota</taxon>
        <taxon>Viridiplantae</taxon>
        <taxon>Streptophyta</taxon>
        <taxon>Embryophyta</taxon>
        <taxon>Tracheophyta</taxon>
        <taxon>Spermatophyta</taxon>
        <taxon>Magnoliopsida</taxon>
        <taxon>eudicotyledons</taxon>
        <taxon>Gunneridae</taxon>
        <taxon>Pentapetalae</taxon>
        <taxon>rosids</taxon>
        <taxon>fabids</taxon>
        <taxon>Fabales</taxon>
        <taxon>Fabaceae</taxon>
        <taxon>Papilionoideae</taxon>
        <taxon>50 kb inversion clade</taxon>
        <taxon>NPAAA clade</taxon>
        <taxon>indigoferoid/millettioid clade</taxon>
        <taxon>Abreae</taxon>
        <taxon>Abrus</taxon>
    </lineage>
</organism>
<dbReference type="Pfam" id="PF03168">
    <property type="entry name" value="LEA_2"/>
    <property type="match status" value="1"/>
</dbReference>
<keyword evidence="2 6" id="KW-0812">Transmembrane</keyword>
<evidence type="ECO:0000256" key="3">
    <source>
        <dbReference type="ARBA" id="ARBA00022989"/>
    </source>
</evidence>
<dbReference type="InterPro" id="IPR004864">
    <property type="entry name" value="LEA_2"/>
</dbReference>
<evidence type="ECO:0000256" key="4">
    <source>
        <dbReference type="ARBA" id="ARBA00023136"/>
    </source>
</evidence>
<accession>A0A8B8M3I2</accession>
<dbReference type="GO" id="GO:0009506">
    <property type="term" value="C:plasmodesma"/>
    <property type="evidence" value="ECO:0007669"/>
    <property type="project" value="TreeGrafter"/>
</dbReference>